<comment type="caution">
    <text evidence="2">The sequence shown here is derived from an EMBL/GenBank/DDBJ whole genome shotgun (WGS) entry which is preliminary data.</text>
</comment>
<evidence type="ECO:0000313" key="2">
    <source>
        <dbReference type="EMBL" id="KAL0006577.1"/>
    </source>
</evidence>
<proteinExistence type="predicted"/>
<feature type="region of interest" description="Disordered" evidence="1">
    <location>
        <begin position="39"/>
        <end position="59"/>
    </location>
</feature>
<keyword evidence="3" id="KW-1185">Reference proteome</keyword>
<gene>
    <name evidence="2" type="ORF">SO802_008079</name>
</gene>
<name>A0AAW2D7J6_9ROSI</name>
<reference evidence="2 3" key="1">
    <citation type="submission" date="2024-01" db="EMBL/GenBank/DDBJ databases">
        <title>A telomere-to-telomere, gap-free genome of sweet tea (Lithocarpus litseifolius).</title>
        <authorList>
            <person name="Zhou J."/>
        </authorList>
    </citation>
    <scope>NUCLEOTIDE SEQUENCE [LARGE SCALE GENOMIC DNA]</scope>
    <source>
        <strain evidence="2">Zhou-2022a</strain>
        <tissue evidence="2">Leaf</tissue>
    </source>
</reference>
<evidence type="ECO:0000256" key="1">
    <source>
        <dbReference type="SAM" id="MobiDB-lite"/>
    </source>
</evidence>
<accession>A0AAW2D7J6</accession>
<organism evidence="2 3">
    <name type="scientific">Lithocarpus litseifolius</name>
    <dbReference type="NCBI Taxonomy" id="425828"/>
    <lineage>
        <taxon>Eukaryota</taxon>
        <taxon>Viridiplantae</taxon>
        <taxon>Streptophyta</taxon>
        <taxon>Embryophyta</taxon>
        <taxon>Tracheophyta</taxon>
        <taxon>Spermatophyta</taxon>
        <taxon>Magnoliopsida</taxon>
        <taxon>eudicotyledons</taxon>
        <taxon>Gunneridae</taxon>
        <taxon>Pentapetalae</taxon>
        <taxon>rosids</taxon>
        <taxon>fabids</taxon>
        <taxon>Fagales</taxon>
        <taxon>Fagaceae</taxon>
        <taxon>Lithocarpus</taxon>
    </lineage>
</organism>
<protein>
    <submittedName>
        <fullName evidence="2">Uncharacterized protein</fullName>
    </submittedName>
</protein>
<dbReference type="AlphaFoldDB" id="A0AAW2D7J6"/>
<dbReference type="EMBL" id="JAZDWU010000003">
    <property type="protein sequence ID" value="KAL0006577.1"/>
    <property type="molecule type" value="Genomic_DNA"/>
</dbReference>
<dbReference type="Proteomes" id="UP001459277">
    <property type="component" value="Unassembled WGS sequence"/>
</dbReference>
<sequence length="145" mass="15948">MMSSLSPLYPLAMSLSPTPKISSASKSHFSLVALDSSTEPLSPRYLSPSTPHISKTPPPMAFTRSKPPCTFETHGSTLFSIGDIWEVLFIGKTIRCFRLMGIGQSLLGSSVWSDQGRVMLVRLVQNTQMLFLSLIIQKIIAFMVV</sequence>
<evidence type="ECO:0000313" key="3">
    <source>
        <dbReference type="Proteomes" id="UP001459277"/>
    </source>
</evidence>